<dbReference type="Proteomes" id="UP001236076">
    <property type="component" value="Segment"/>
</dbReference>
<protein>
    <submittedName>
        <fullName evidence="1">Uncharacterized protein</fullName>
    </submittedName>
</protein>
<evidence type="ECO:0000313" key="1">
    <source>
        <dbReference type="EMBL" id="UZZ64189.1"/>
    </source>
</evidence>
<name>A0AAE9PTG0_9CAUD</name>
<dbReference type="EMBL" id="OP744025">
    <property type="protein sequence ID" value="UZZ64189.1"/>
    <property type="molecule type" value="Genomic_DNA"/>
</dbReference>
<sequence>MVIDKIYGWTPMIRMSDMRYPVYLADYRAEYPNVSIGSFVYAVGMAEVGYHAVYDVPMPQGDVVTEGLPELREDGFWYRTWNVRDFTEQEIADNLIREKEQRINEARMVLDNERSEGVFVSGKRYQSDAQAFTYYSSISAVAKDSPEGVFHLVTSDNQVEEFFGDDVIVHIKEIQKVNAKIYDEFAKIVKVIREAKSPEEIPQVPPSFQNI</sequence>
<accession>A0AAE9PTG0</accession>
<gene>
    <name evidence="1" type="ORF">A54_225</name>
</gene>
<keyword evidence="2" id="KW-1185">Reference proteome</keyword>
<reference evidence="1 2" key="1">
    <citation type="submission" date="2022-10" db="EMBL/GenBank/DDBJ databases">
        <authorList>
            <person name="Cortes-Martin A."/>
            <person name="Buttimer C.T.H."/>
            <person name="Hill C."/>
        </authorList>
    </citation>
    <scope>NUCLEOTIDE SEQUENCE [LARGE SCALE GENOMIC DNA]</scope>
</reference>
<organism evidence="1 2">
    <name type="scientific">Escherichia phage A5-4</name>
    <dbReference type="NCBI Taxonomy" id="2996162"/>
    <lineage>
        <taxon>Viruses</taxon>
        <taxon>Duplodnaviria</taxon>
        <taxon>Heunggongvirae</taxon>
        <taxon>Uroviricota</taxon>
        <taxon>Caudoviricetes</taxon>
        <taxon>Vequintavirinae</taxon>
    </lineage>
</organism>
<evidence type="ECO:0000313" key="2">
    <source>
        <dbReference type="Proteomes" id="UP001236076"/>
    </source>
</evidence>
<proteinExistence type="predicted"/>